<evidence type="ECO:0000256" key="1">
    <source>
        <dbReference type="SAM" id="MobiDB-lite"/>
    </source>
</evidence>
<reference evidence="2 3" key="1">
    <citation type="journal article" date="2019" name="Sci. Rep.">
        <title>Orb-weaving spider Araneus ventricosus genome elucidates the spidroin gene catalogue.</title>
        <authorList>
            <person name="Kono N."/>
            <person name="Nakamura H."/>
            <person name="Ohtoshi R."/>
            <person name="Moran D.A.P."/>
            <person name="Shinohara A."/>
            <person name="Yoshida Y."/>
            <person name="Fujiwara M."/>
            <person name="Mori M."/>
            <person name="Tomita M."/>
            <person name="Arakawa K."/>
        </authorList>
    </citation>
    <scope>NUCLEOTIDE SEQUENCE [LARGE SCALE GENOMIC DNA]</scope>
</reference>
<feature type="non-terminal residue" evidence="2">
    <location>
        <position position="1"/>
    </location>
</feature>
<accession>A0A4Y2W0I7</accession>
<feature type="region of interest" description="Disordered" evidence="1">
    <location>
        <begin position="25"/>
        <end position="52"/>
    </location>
</feature>
<dbReference type="AlphaFoldDB" id="A0A4Y2W0I7"/>
<dbReference type="Proteomes" id="UP000499080">
    <property type="component" value="Unassembled WGS sequence"/>
</dbReference>
<evidence type="ECO:0000313" key="3">
    <source>
        <dbReference type="Proteomes" id="UP000499080"/>
    </source>
</evidence>
<proteinExistence type="predicted"/>
<comment type="caution">
    <text evidence="2">The sequence shown here is derived from an EMBL/GenBank/DDBJ whole genome shotgun (WGS) entry which is preliminary data.</text>
</comment>
<organism evidence="2 3">
    <name type="scientific">Araneus ventricosus</name>
    <name type="common">Orbweaver spider</name>
    <name type="synonym">Epeira ventricosa</name>
    <dbReference type="NCBI Taxonomy" id="182803"/>
    <lineage>
        <taxon>Eukaryota</taxon>
        <taxon>Metazoa</taxon>
        <taxon>Ecdysozoa</taxon>
        <taxon>Arthropoda</taxon>
        <taxon>Chelicerata</taxon>
        <taxon>Arachnida</taxon>
        <taxon>Araneae</taxon>
        <taxon>Araneomorphae</taxon>
        <taxon>Entelegynae</taxon>
        <taxon>Araneoidea</taxon>
        <taxon>Araneidae</taxon>
        <taxon>Araneus</taxon>
    </lineage>
</organism>
<name>A0A4Y2W0I7_ARAVE</name>
<sequence length="85" mass="9067">ACGVVEYLALRQQSGAMIGVLVAITGHGPTPSEGGSSRHRKGGNSTPHPPEEARTRLLKWRLLIRVLVVPLAGEDTFGKLGRRGK</sequence>
<keyword evidence="3" id="KW-1185">Reference proteome</keyword>
<dbReference type="EMBL" id="BGPR01053234">
    <property type="protein sequence ID" value="GBO30034.1"/>
    <property type="molecule type" value="Genomic_DNA"/>
</dbReference>
<protein>
    <submittedName>
        <fullName evidence="2">Uncharacterized protein</fullName>
    </submittedName>
</protein>
<gene>
    <name evidence="2" type="ORF">AVEN_98055_1</name>
</gene>
<evidence type="ECO:0000313" key="2">
    <source>
        <dbReference type="EMBL" id="GBO30034.1"/>
    </source>
</evidence>